<sequence>MRKEVAIFPTAPRRPSKIRGTLSTRKSRTLMLVTIATNVSKDASDRRVSHMVCCDWFTTDGTILMAVASIWSNYLCRQ</sequence>
<proteinExistence type="predicted"/>
<keyword evidence="2" id="KW-1185">Reference proteome</keyword>
<gene>
    <name evidence="1" type="ORF">CFIMG_008312RA00001</name>
</gene>
<reference evidence="1 2" key="1">
    <citation type="journal article" date="2013" name="Fungal Biol.">
        <title>Analysis of microsatellite markers in the genome of the plant pathogen Ceratocystis fimbriata.</title>
        <authorList>
            <person name="Simpson M.C."/>
            <person name="Wilken P.M."/>
            <person name="Coetzee M.P."/>
            <person name="Wingfield M.J."/>
            <person name="Wingfield B.D."/>
        </authorList>
    </citation>
    <scope>NUCLEOTIDE SEQUENCE [LARGE SCALE GENOMIC DNA]</scope>
    <source>
        <strain evidence="1 2">CBS 114723</strain>
    </source>
</reference>
<dbReference type="AlphaFoldDB" id="A0A2C5WZI1"/>
<reference evidence="1 2" key="2">
    <citation type="journal article" date="2013" name="IMA Fungus">
        <title>IMA Genome-F 1: Ceratocystis fimbriata: Draft nuclear genome sequence for the plant pathogen, Ceratocystis fimbriata.</title>
        <authorList>
            <person name="Wilken P.M."/>
            <person name="Steenkamp E.T."/>
            <person name="Wingfield M.J."/>
            <person name="de Beer Z.W."/>
            <person name="Wingfield B.D."/>
        </authorList>
    </citation>
    <scope>NUCLEOTIDE SEQUENCE [LARGE SCALE GENOMIC DNA]</scope>
    <source>
        <strain evidence="1 2">CBS 114723</strain>
    </source>
</reference>
<organism evidence="1 2">
    <name type="scientific">Ceratocystis fimbriata CBS 114723</name>
    <dbReference type="NCBI Taxonomy" id="1035309"/>
    <lineage>
        <taxon>Eukaryota</taxon>
        <taxon>Fungi</taxon>
        <taxon>Dikarya</taxon>
        <taxon>Ascomycota</taxon>
        <taxon>Pezizomycotina</taxon>
        <taxon>Sordariomycetes</taxon>
        <taxon>Hypocreomycetidae</taxon>
        <taxon>Microascales</taxon>
        <taxon>Ceratocystidaceae</taxon>
        <taxon>Ceratocystis</taxon>
    </lineage>
</organism>
<comment type="caution">
    <text evidence="1">The sequence shown here is derived from an EMBL/GenBank/DDBJ whole genome shotgun (WGS) entry which is preliminary data.</text>
</comment>
<evidence type="ECO:0000313" key="2">
    <source>
        <dbReference type="Proteomes" id="UP000222788"/>
    </source>
</evidence>
<dbReference type="EMBL" id="APWK03000053">
    <property type="protein sequence ID" value="PHH52978.1"/>
    <property type="molecule type" value="Genomic_DNA"/>
</dbReference>
<evidence type="ECO:0000313" key="1">
    <source>
        <dbReference type="EMBL" id="PHH52978.1"/>
    </source>
</evidence>
<dbReference type="Proteomes" id="UP000222788">
    <property type="component" value="Unassembled WGS sequence"/>
</dbReference>
<accession>A0A2C5WZI1</accession>
<protein>
    <submittedName>
        <fullName evidence="1">Uncharacterized protein</fullName>
    </submittedName>
</protein>
<name>A0A2C5WZI1_9PEZI</name>